<dbReference type="InterPro" id="IPR039417">
    <property type="entry name" value="Peptidase_C1A_papain-like"/>
</dbReference>
<evidence type="ECO:0000256" key="4">
    <source>
        <dbReference type="ARBA" id="ARBA00022807"/>
    </source>
</evidence>
<dbReference type="VEuPathDB" id="AmoebaDB:EIN_197340"/>
<dbReference type="KEGG" id="eiv:EIN_197340"/>
<sequence>MFCLLIAIAAAADFNAWKLANKKHFSLAENLRRRAIFNKNAKFVEAFNKQHSFELSVDGPFAAHTNAEYQAMLKPIHYEPFTGKSEVPKSVPESVDWRAQGKVPAVRDQAQCGSCYTFSALASVENRLLIAGSKRFTVDTMDLSEQQLVDCSTSVGNNGCSGGSLVMTFRYIKTNGIMAESDYKYTATETTCAYDKTKVVAHISGQKSIAQGDEAALTAAAVEGVVSVAIDASRASFQLYKKGVYDEAKCSSTQLDHGVAVVGYGVQDGSDYYIVRNSWGASWGLDGYILMSRNKNNQCGIATGAVYPTGVADA</sequence>
<feature type="domain" description="Peptidase C1A papain C-terminal" evidence="8">
    <location>
        <begin position="91"/>
        <end position="309"/>
    </location>
</feature>
<dbReference type="Pfam" id="PF08246">
    <property type="entry name" value="Inhibitor_I29"/>
    <property type="match status" value="1"/>
</dbReference>
<evidence type="ECO:0000313" key="11">
    <source>
        <dbReference type="Proteomes" id="UP000014680"/>
    </source>
</evidence>
<comment type="function">
    <text evidence="7">Cysteine protease which degrades matrix proteins such as collagen, laminin and fibronectin and thus is involved in the destruction of human tissue. Can abolish adhesion. May play an important role in pathogenicity.</text>
</comment>
<dbReference type="Gene3D" id="3.90.70.10">
    <property type="entry name" value="Cysteine proteinases"/>
    <property type="match status" value="1"/>
</dbReference>
<dbReference type="RefSeq" id="XP_004183167.1">
    <property type="nucleotide sequence ID" value="XM_004183119.1"/>
</dbReference>
<organism evidence="10 11">
    <name type="scientific">Entamoeba invadens IP1</name>
    <dbReference type="NCBI Taxonomy" id="370355"/>
    <lineage>
        <taxon>Eukaryota</taxon>
        <taxon>Amoebozoa</taxon>
        <taxon>Evosea</taxon>
        <taxon>Archamoebae</taxon>
        <taxon>Mastigamoebida</taxon>
        <taxon>Entamoebidae</taxon>
        <taxon>Entamoeba</taxon>
    </lineage>
</organism>
<dbReference type="Pfam" id="PF00112">
    <property type="entry name" value="Peptidase_C1"/>
    <property type="match status" value="1"/>
</dbReference>
<dbReference type="MEROPS" id="C01.155"/>
<keyword evidence="4" id="KW-0788">Thiol protease</keyword>
<dbReference type="OMA" id="EGETCCC"/>
<keyword evidence="10" id="KW-0378">Hydrolase</keyword>
<dbReference type="AlphaFoldDB" id="A0A0A1TZ80"/>
<dbReference type="PANTHER" id="PTHR12411">
    <property type="entry name" value="CYSTEINE PROTEASE FAMILY C1-RELATED"/>
    <property type="match status" value="1"/>
</dbReference>
<keyword evidence="3" id="KW-0732">Signal</keyword>
<protein>
    <submittedName>
        <fullName evidence="10">Cysteine proteinase 3, putative</fullName>
        <ecNumber evidence="10">3.4.22.16</ecNumber>
    </submittedName>
</protein>
<evidence type="ECO:0000256" key="1">
    <source>
        <dbReference type="ARBA" id="ARBA00008455"/>
    </source>
</evidence>
<evidence type="ECO:0000256" key="6">
    <source>
        <dbReference type="ARBA" id="ARBA00023157"/>
    </source>
</evidence>
<dbReference type="CDD" id="cd02248">
    <property type="entry name" value="Peptidase_C1A"/>
    <property type="match status" value="1"/>
</dbReference>
<dbReference type="InterPro" id="IPR013201">
    <property type="entry name" value="Prot_inhib_I29"/>
</dbReference>
<dbReference type="InterPro" id="IPR038765">
    <property type="entry name" value="Papain-like_cys_pep_sf"/>
</dbReference>
<proteinExistence type="inferred from homology"/>
<evidence type="ECO:0000256" key="7">
    <source>
        <dbReference type="ARBA" id="ARBA00055668"/>
    </source>
</evidence>
<gene>
    <name evidence="10" type="ORF">EIN_197340</name>
</gene>
<dbReference type="InterPro" id="IPR013128">
    <property type="entry name" value="Peptidase_C1A"/>
</dbReference>
<dbReference type="GO" id="GO:0006508">
    <property type="term" value="P:proteolysis"/>
    <property type="evidence" value="ECO:0007669"/>
    <property type="project" value="UniProtKB-KW"/>
</dbReference>
<dbReference type="PRINTS" id="PR00705">
    <property type="entry name" value="PAPAIN"/>
</dbReference>
<dbReference type="PROSITE" id="PS00639">
    <property type="entry name" value="THIOL_PROTEASE_HIS"/>
    <property type="match status" value="1"/>
</dbReference>
<dbReference type="EC" id="3.4.22.16" evidence="10"/>
<evidence type="ECO:0000259" key="8">
    <source>
        <dbReference type="SMART" id="SM00645"/>
    </source>
</evidence>
<dbReference type="InterPro" id="IPR000169">
    <property type="entry name" value="Pept_cys_AS"/>
</dbReference>
<dbReference type="InterPro" id="IPR000668">
    <property type="entry name" value="Peptidase_C1A_C"/>
</dbReference>
<dbReference type="SUPFAM" id="SSF54001">
    <property type="entry name" value="Cysteine proteinases"/>
    <property type="match status" value="1"/>
</dbReference>
<comment type="similarity">
    <text evidence="1">Belongs to the peptidase C1 family.</text>
</comment>
<dbReference type="Proteomes" id="UP000014680">
    <property type="component" value="Unassembled WGS sequence"/>
</dbReference>
<evidence type="ECO:0000256" key="2">
    <source>
        <dbReference type="ARBA" id="ARBA00022670"/>
    </source>
</evidence>
<reference evidence="10 11" key="1">
    <citation type="submission" date="2012-10" db="EMBL/GenBank/DDBJ databases">
        <authorList>
            <person name="Zafar N."/>
            <person name="Inman J."/>
            <person name="Hall N."/>
            <person name="Lorenzi H."/>
            <person name="Caler E."/>
        </authorList>
    </citation>
    <scope>NUCLEOTIDE SEQUENCE [LARGE SCALE GENOMIC DNA]</scope>
    <source>
        <strain evidence="10 11">IP1</strain>
    </source>
</reference>
<dbReference type="SMART" id="SM00848">
    <property type="entry name" value="Inhibitor_I29"/>
    <property type="match status" value="1"/>
</dbReference>
<dbReference type="GO" id="GO:0004197">
    <property type="term" value="F:cysteine-type endopeptidase activity"/>
    <property type="evidence" value="ECO:0007669"/>
    <property type="project" value="UniProtKB-EC"/>
</dbReference>
<dbReference type="GeneID" id="14882812"/>
<evidence type="ECO:0000313" key="10">
    <source>
        <dbReference type="EMBL" id="ELP83821.1"/>
    </source>
</evidence>
<keyword evidence="11" id="KW-1185">Reference proteome</keyword>
<name>A0A0A1TZ80_ENTIV</name>
<keyword evidence="5" id="KW-0865">Zymogen</keyword>
<evidence type="ECO:0000259" key="9">
    <source>
        <dbReference type="SMART" id="SM00848"/>
    </source>
</evidence>
<evidence type="ECO:0000256" key="3">
    <source>
        <dbReference type="ARBA" id="ARBA00022729"/>
    </source>
</evidence>
<keyword evidence="2" id="KW-0645">Protease</keyword>
<accession>A0A0A1TZ80</accession>
<dbReference type="SMART" id="SM00645">
    <property type="entry name" value="Pept_C1"/>
    <property type="match status" value="1"/>
</dbReference>
<dbReference type="PROSITE" id="PS00139">
    <property type="entry name" value="THIOL_PROTEASE_CYS"/>
    <property type="match status" value="1"/>
</dbReference>
<evidence type="ECO:0000256" key="5">
    <source>
        <dbReference type="ARBA" id="ARBA00023145"/>
    </source>
</evidence>
<dbReference type="InterPro" id="IPR025660">
    <property type="entry name" value="Pept_his_AS"/>
</dbReference>
<dbReference type="EMBL" id="KB207226">
    <property type="protein sequence ID" value="ELP83821.1"/>
    <property type="molecule type" value="Genomic_DNA"/>
</dbReference>
<dbReference type="OrthoDB" id="10259130at2759"/>
<keyword evidence="6" id="KW-1015">Disulfide bond</keyword>
<feature type="domain" description="Cathepsin propeptide inhibitor" evidence="9">
    <location>
        <begin position="14"/>
        <end position="69"/>
    </location>
</feature>
<dbReference type="FunFam" id="3.90.70.10:FF:000039">
    <property type="entry name" value="Cysteine proteinase 2, putative"/>
    <property type="match status" value="1"/>
</dbReference>